<gene>
    <name evidence="1" type="ORF">Aeh1ORF114c</name>
</gene>
<sequence>MNPDFASKFGVLTRELAFDLRIMNRLRIGLSEFDKFDEQYQKVVERFNDLKELLQTIPTDMLNTQSMRTYLTGISCYLGRYIRENRNHKDFYRDMENVDDPYEKSIRVYTEMVRCAGRNQKDY</sequence>
<dbReference type="Proteomes" id="UP000002555">
    <property type="component" value="Segment"/>
</dbReference>
<dbReference type="OrthoDB" id="32393at10239"/>
<organism evidence="1 2">
    <name type="scientific">Aeromonas phage Aeh1</name>
    <dbReference type="NCBI Taxonomy" id="2880362"/>
    <lineage>
        <taxon>Viruses</taxon>
        <taxon>Duplodnaviria</taxon>
        <taxon>Heunggongvirae</taxon>
        <taxon>Uroviricota</taxon>
        <taxon>Caudoviricetes</taxon>
        <taxon>Pantevenvirales</taxon>
        <taxon>Straboviridae</taxon>
        <taxon>Cinqassovirus</taxon>
        <taxon>Cinqassovirus aeh1</taxon>
    </lineage>
</organism>
<protein>
    <submittedName>
        <fullName evidence="1">Uncharacterized protein</fullName>
    </submittedName>
</protein>
<keyword evidence="2" id="KW-1185">Reference proteome</keyword>
<reference evidence="1 2" key="1">
    <citation type="journal article" date="2001" name="J. Bacteriol.">
        <title>Phylogeny of the major head and tail genes of the wide-ranging T4-type bacteriophages.</title>
        <authorList>
            <person name="Tetart F."/>
            <person name="Desplats C."/>
            <person name="Kutateladze M."/>
            <person name="Monod C."/>
            <person name="Ackermann H.W."/>
            <person name="Krisch H.M."/>
        </authorList>
    </citation>
    <scope>NUCLEOTIDE SEQUENCE</scope>
</reference>
<dbReference type="RefSeq" id="NP_943999.1">
    <property type="nucleotide sequence ID" value="NC_005260.1"/>
</dbReference>
<accession>Q76YX0</accession>
<dbReference type="KEGG" id="vg:2657908"/>
<name>Q76YX0_9CAUD</name>
<dbReference type="EMBL" id="AY266303">
    <property type="protein sequence ID" value="AAQ17776.1"/>
    <property type="molecule type" value="Genomic_DNA"/>
</dbReference>
<proteinExistence type="predicted"/>
<evidence type="ECO:0000313" key="2">
    <source>
        <dbReference type="Proteomes" id="UP000002555"/>
    </source>
</evidence>
<evidence type="ECO:0000313" key="1">
    <source>
        <dbReference type="EMBL" id="AAQ17776.1"/>
    </source>
</evidence>